<dbReference type="Proteomes" id="UP000631694">
    <property type="component" value="Unassembled WGS sequence"/>
</dbReference>
<keyword evidence="2" id="KW-1185">Reference proteome</keyword>
<dbReference type="RefSeq" id="WP_197312038.1">
    <property type="nucleotide sequence ID" value="NZ_JADZLT010000052.1"/>
</dbReference>
<organism evidence="1 2">
    <name type="scientific">Methylobrevis albus</name>
    <dbReference type="NCBI Taxonomy" id="2793297"/>
    <lineage>
        <taxon>Bacteria</taxon>
        <taxon>Pseudomonadati</taxon>
        <taxon>Pseudomonadota</taxon>
        <taxon>Alphaproteobacteria</taxon>
        <taxon>Hyphomicrobiales</taxon>
        <taxon>Pleomorphomonadaceae</taxon>
        <taxon>Methylobrevis</taxon>
    </lineage>
</organism>
<proteinExistence type="predicted"/>
<sequence length="98" mass="11456">MILTLEDMKKKFFNLIDGVESREQIAEFASLAMRAGDADNLFVQPEDFIKVWRCLGYLSGVDLEIERGVYLHSNYDFIEEMKTFGFIEDNHKLVKTRD</sequence>
<dbReference type="EMBL" id="JADZLT010000052">
    <property type="protein sequence ID" value="MBH0238955.1"/>
    <property type="molecule type" value="Genomic_DNA"/>
</dbReference>
<evidence type="ECO:0000313" key="2">
    <source>
        <dbReference type="Proteomes" id="UP000631694"/>
    </source>
</evidence>
<accession>A0A931I491</accession>
<comment type="caution">
    <text evidence="1">The sequence shown here is derived from an EMBL/GenBank/DDBJ whole genome shotgun (WGS) entry which is preliminary data.</text>
</comment>
<gene>
    <name evidence="1" type="ORF">I5731_14070</name>
</gene>
<reference evidence="1" key="1">
    <citation type="submission" date="2020-12" db="EMBL/GenBank/DDBJ databases">
        <title>Methylobrevis albus sp. nov., isolated from fresh water lack sediment.</title>
        <authorList>
            <person name="Zou Q."/>
        </authorList>
    </citation>
    <scope>NUCLEOTIDE SEQUENCE</scope>
    <source>
        <strain evidence="1">L22</strain>
    </source>
</reference>
<dbReference type="AlphaFoldDB" id="A0A931I491"/>
<name>A0A931I491_9HYPH</name>
<protein>
    <submittedName>
        <fullName evidence="1">Uncharacterized protein</fullName>
    </submittedName>
</protein>
<evidence type="ECO:0000313" key="1">
    <source>
        <dbReference type="EMBL" id="MBH0238955.1"/>
    </source>
</evidence>